<proteinExistence type="predicted"/>
<gene>
    <name evidence="1" type="ORF">C7H52_06450</name>
</gene>
<comment type="caution">
    <text evidence="1">The sequence shown here is derived from an EMBL/GenBank/DDBJ whole genome shotgun (WGS) entry which is preliminary data.</text>
</comment>
<evidence type="ECO:0000313" key="2">
    <source>
        <dbReference type="Proteomes" id="UP000238426"/>
    </source>
</evidence>
<protein>
    <submittedName>
        <fullName evidence="1">Uncharacterized protein</fullName>
    </submittedName>
</protein>
<dbReference type="AlphaFoldDB" id="A0A2T1NES9"/>
<accession>A0A2T1NES9</accession>
<dbReference type="OrthoDB" id="793776at2"/>
<organism evidence="1 2">
    <name type="scientific">Aurantibacter aestuarii</name>
    <dbReference type="NCBI Taxonomy" id="1266046"/>
    <lineage>
        <taxon>Bacteria</taxon>
        <taxon>Pseudomonadati</taxon>
        <taxon>Bacteroidota</taxon>
        <taxon>Flavobacteriia</taxon>
        <taxon>Flavobacteriales</taxon>
        <taxon>Flavobacteriaceae</taxon>
        <taxon>Aurantibacter</taxon>
    </lineage>
</organism>
<dbReference type="Proteomes" id="UP000238426">
    <property type="component" value="Unassembled WGS sequence"/>
</dbReference>
<evidence type="ECO:0000313" key="1">
    <source>
        <dbReference type="EMBL" id="PSG90909.1"/>
    </source>
</evidence>
<name>A0A2T1NES9_9FLAO</name>
<sequence length="209" mass="24802">MNYIIIGIVAVVAFLAYQFFNNKSDKSTSEDYSSKFNIEKELKQNDKRILVENVDYNLIRRAVQDFTKNYDNPQQSHLKPISELHKSDNNQVVITFPYDIDFEIFCYYVNYLKYPMDLNYKANVTGWTSTKSTDHWLNKDFENQKSMLFIDPNDREYDNVMLTTEDGRTYKIGFAIGEGLQNQNETILKYKPFEYKKSDLEKFESEEIK</sequence>
<keyword evidence="2" id="KW-1185">Reference proteome</keyword>
<dbReference type="EMBL" id="PXOQ01000007">
    <property type="protein sequence ID" value="PSG90909.1"/>
    <property type="molecule type" value="Genomic_DNA"/>
</dbReference>
<dbReference type="RefSeq" id="WP_146130014.1">
    <property type="nucleotide sequence ID" value="NZ_PXOQ01000007.1"/>
</dbReference>
<reference evidence="1 2" key="1">
    <citation type="submission" date="2018-03" db="EMBL/GenBank/DDBJ databases">
        <title>Mesoflavibacter sp. HG37 and Mesoflavibacter sp. HG96 sp.nov., two marine bacteria isolated from seawater of Western Pacific Ocean.</title>
        <authorList>
            <person name="Cheng H."/>
            <person name="Wu Y.-H."/>
            <person name="Guo L.-L."/>
            <person name="Xu X.-W."/>
        </authorList>
    </citation>
    <scope>NUCLEOTIDE SEQUENCE [LARGE SCALE GENOMIC DNA]</scope>
    <source>
        <strain evidence="1 2">KCTC 32269</strain>
    </source>
</reference>